<dbReference type="InterPro" id="IPR050250">
    <property type="entry name" value="Macrolide_Exporter_MacB"/>
</dbReference>
<sequence>MDLFELFIESLGTLTLNKTRTGLAILGIVIGIGSVIALVSLGQASQQAIESRIESLGSNLLTIQPGSIRQGGVVGAAGGRTSLSLDDAKAIASSPQITTIDKVSPEFSRRAQVTTGGSNTNTQIIGVTVVYSEVHKVNMSSGSFISQRDVDIMNKVAVVGPQVVSDLYGDGANPIGQNIRIEGQTLRIIGITEAKGGTGFQNQDDVIYVPLTTAQKQLFGVNYLGSIALEAKSAEVMSNAQNEVGYFLLNRHKLTDPTQADFSIFSQQDILNTVTSTTGTFTTLLAGIAAISLLVGGIGIMNIMLVTVTERTREIGLRKALGAKKKIITTQFLLESIILTFTGGIVGVGLGVFASYVISRLTSSPFVVSLSSILLAFMVSAGIGIVFGWYPAQKAAGLQPIEALRYE</sequence>
<dbReference type="GO" id="GO:0022857">
    <property type="term" value="F:transmembrane transporter activity"/>
    <property type="evidence" value="ECO:0007669"/>
    <property type="project" value="TreeGrafter"/>
</dbReference>
<feature type="transmembrane region" description="Helical" evidence="7">
    <location>
        <begin position="366"/>
        <end position="390"/>
    </location>
</feature>
<evidence type="ECO:0000256" key="1">
    <source>
        <dbReference type="ARBA" id="ARBA00004651"/>
    </source>
</evidence>
<dbReference type="GO" id="GO:0005886">
    <property type="term" value="C:plasma membrane"/>
    <property type="evidence" value="ECO:0007669"/>
    <property type="project" value="UniProtKB-SubCell"/>
</dbReference>
<comment type="similarity">
    <text evidence="6">Belongs to the ABC-4 integral membrane protein family.</text>
</comment>
<evidence type="ECO:0000313" key="11">
    <source>
        <dbReference type="Proteomes" id="UP000177050"/>
    </source>
</evidence>
<evidence type="ECO:0000256" key="5">
    <source>
        <dbReference type="ARBA" id="ARBA00023136"/>
    </source>
</evidence>
<dbReference type="AlphaFoldDB" id="A0A1F7L2B0"/>
<evidence type="ECO:0008006" key="12">
    <source>
        <dbReference type="Google" id="ProtNLM"/>
    </source>
</evidence>
<evidence type="ECO:0000259" key="9">
    <source>
        <dbReference type="Pfam" id="PF12704"/>
    </source>
</evidence>
<comment type="subcellular location">
    <subcellularLocation>
        <location evidence="1">Cell membrane</location>
        <topology evidence="1">Multi-pass membrane protein</topology>
    </subcellularLocation>
</comment>
<evidence type="ECO:0000313" key="10">
    <source>
        <dbReference type="EMBL" id="OGK74229.1"/>
    </source>
</evidence>
<feature type="transmembrane region" description="Helical" evidence="7">
    <location>
        <begin position="21"/>
        <end position="42"/>
    </location>
</feature>
<dbReference type="InterPro" id="IPR003838">
    <property type="entry name" value="ABC3_permease_C"/>
</dbReference>
<dbReference type="Proteomes" id="UP000177050">
    <property type="component" value="Unassembled WGS sequence"/>
</dbReference>
<evidence type="ECO:0000256" key="6">
    <source>
        <dbReference type="ARBA" id="ARBA00038076"/>
    </source>
</evidence>
<evidence type="ECO:0000256" key="7">
    <source>
        <dbReference type="SAM" id="Phobius"/>
    </source>
</evidence>
<dbReference type="InterPro" id="IPR025857">
    <property type="entry name" value="MacB_PCD"/>
</dbReference>
<evidence type="ECO:0000256" key="2">
    <source>
        <dbReference type="ARBA" id="ARBA00022475"/>
    </source>
</evidence>
<keyword evidence="2" id="KW-1003">Cell membrane</keyword>
<organism evidence="10 11">
    <name type="scientific">Candidatus Roizmanbacteria bacterium RIFOXYD1_FULL_38_12</name>
    <dbReference type="NCBI Taxonomy" id="1802093"/>
    <lineage>
        <taxon>Bacteria</taxon>
        <taxon>Candidatus Roizmaniibacteriota</taxon>
    </lineage>
</organism>
<proteinExistence type="inferred from homology"/>
<name>A0A1F7L2B0_9BACT</name>
<feature type="domain" description="ABC3 transporter permease C-terminal" evidence="8">
    <location>
        <begin position="288"/>
        <end position="400"/>
    </location>
</feature>
<dbReference type="PANTHER" id="PTHR30572:SF4">
    <property type="entry name" value="ABC TRANSPORTER PERMEASE YTRF"/>
    <property type="match status" value="1"/>
</dbReference>
<keyword evidence="4 7" id="KW-1133">Transmembrane helix</keyword>
<accession>A0A1F7L2B0</accession>
<reference evidence="10 11" key="1">
    <citation type="journal article" date="2016" name="Nat. Commun.">
        <title>Thousands of microbial genomes shed light on interconnected biogeochemical processes in an aquifer system.</title>
        <authorList>
            <person name="Anantharaman K."/>
            <person name="Brown C.T."/>
            <person name="Hug L.A."/>
            <person name="Sharon I."/>
            <person name="Castelle C.J."/>
            <person name="Probst A.J."/>
            <person name="Thomas B.C."/>
            <person name="Singh A."/>
            <person name="Wilkins M.J."/>
            <person name="Karaoz U."/>
            <person name="Brodie E.L."/>
            <person name="Williams K.H."/>
            <person name="Hubbard S.S."/>
            <person name="Banfield J.F."/>
        </authorList>
    </citation>
    <scope>NUCLEOTIDE SEQUENCE [LARGE SCALE GENOMIC DNA]</scope>
</reference>
<comment type="caution">
    <text evidence="10">The sequence shown here is derived from an EMBL/GenBank/DDBJ whole genome shotgun (WGS) entry which is preliminary data.</text>
</comment>
<feature type="transmembrane region" description="Helical" evidence="7">
    <location>
        <begin position="284"/>
        <end position="306"/>
    </location>
</feature>
<evidence type="ECO:0000256" key="4">
    <source>
        <dbReference type="ARBA" id="ARBA00022989"/>
    </source>
</evidence>
<gene>
    <name evidence="10" type="ORF">A3K52_05695</name>
</gene>
<protein>
    <recommendedName>
        <fullName evidence="12">Multidrug ABC transporter substrate-binding protein</fullName>
    </recommendedName>
</protein>
<dbReference type="Pfam" id="PF02687">
    <property type="entry name" value="FtsX"/>
    <property type="match status" value="1"/>
</dbReference>
<dbReference type="Pfam" id="PF12704">
    <property type="entry name" value="MacB_PCD"/>
    <property type="match status" value="1"/>
</dbReference>
<dbReference type="PANTHER" id="PTHR30572">
    <property type="entry name" value="MEMBRANE COMPONENT OF TRANSPORTER-RELATED"/>
    <property type="match status" value="1"/>
</dbReference>
<feature type="domain" description="MacB-like periplasmic core" evidence="9">
    <location>
        <begin position="21"/>
        <end position="244"/>
    </location>
</feature>
<evidence type="ECO:0000259" key="8">
    <source>
        <dbReference type="Pfam" id="PF02687"/>
    </source>
</evidence>
<evidence type="ECO:0000256" key="3">
    <source>
        <dbReference type="ARBA" id="ARBA00022692"/>
    </source>
</evidence>
<keyword evidence="5 7" id="KW-0472">Membrane</keyword>
<feature type="transmembrane region" description="Helical" evidence="7">
    <location>
        <begin position="327"/>
        <end position="354"/>
    </location>
</feature>
<keyword evidence="3 7" id="KW-0812">Transmembrane</keyword>
<dbReference type="EMBL" id="MGBR01000001">
    <property type="protein sequence ID" value="OGK74229.1"/>
    <property type="molecule type" value="Genomic_DNA"/>
</dbReference>